<dbReference type="EMBL" id="CAHIKZ030005554">
    <property type="protein sequence ID" value="CAE1329437.1"/>
    <property type="molecule type" value="Genomic_DNA"/>
</dbReference>
<dbReference type="GO" id="GO:0005096">
    <property type="term" value="F:GTPase activator activity"/>
    <property type="evidence" value="ECO:0007669"/>
    <property type="project" value="UniProtKB-KW"/>
</dbReference>
<evidence type="ECO:0000259" key="6">
    <source>
        <dbReference type="PROSITE" id="PS50238"/>
    </source>
</evidence>
<dbReference type="PANTHER" id="PTHR15228">
    <property type="entry name" value="SPERMATHECAL PHYSIOLOGY VARIANT"/>
    <property type="match status" value="1"/>
</dbReference>
<dbReference type="InterPro" id="IPR031160">
    <property type="entry name" value="F_BAR_dom"/>
</dbReference>
<evidence type="ECO:0000256" key="2">
    <source>
        <dbReference type="ARBA" id="ARBA00022771"/>
    </source>
</evidence>
<evidence type="ECO:0000313" key="8">
    <source>
        <dbReference type="EMBL" id="CAE1329437.1"/>
    </source>
</evidence>
<dbReference type="PROSITE" id="PS51741">
    <property type="entry name" value="F_BAR"/>
    <property type="match status" value="1"/>
</dbReference>
<dbReference type="GO" id="GO:0051056">
    <property type="term" value="P:regulation of small GTPase mediated signal transduction"/>
    <property type="evidence" value="ECO:0007669"/>
    <property type="project" value="UniProtKB-ARBA"/>
</dbReference>
<dbReference type="PROSITE" id="PS50238">
    <property type="entry name" value="RHOGAP"/>
    <property type="match status" value="1"/>
</dbReference>
<dbReference type="GO" id="GO:0008270">
    <property type="term" value="F:zinc ion binding"/>
    <property type="evidence" value="ECO:0007669"/>
    <property type="project" value="UniProtKB-KW"/>
</dbReference>
<reference evidence="8" key="1">
    <citation type="submission" date="2021-01" db="EMBL/GenBank/DDBJ databases">
        <authorList>
            <person name="Li R."/>
            <person name="Bekaert M."/>
        </authorList>
    </citation>
    <scope>NUCLEOTIDE SEQUENCE</scope>
    <source>
        <strain evidence="8">Farmed</strain>
    </source>
</reference>
<feature type="region of interest" description="Disordered" evidence="5">
    <location>
        <begin position="395"/>
        <end position="420"/>
    </location>
</feature>
<dbReference type="InterPro" id="IPR027267">
    <property type="entry name" value="AH/BAR_dom_sf"/>
</dbReference>
<dbReference type="SUPFAM" id="SSF48350">
    <property type="entry name" value="GTPase activation domain, GAP"/>
    <property type="match status" value="1"/>
</dbReference>
<feature type="region of interest" description="Disordered" evidence="5">
    <location>
        <begin position="436"/>
        <end position="471"/>
    </location>
</feature>
<sequence>MGDMDVICPVEIGKTKSYEVIPSVAGSSPHTPLDENKEIGAMGPEEVNVILKQLDSGVDKALQRAKVWSKYLKDIIYYIDKKAQLESEFSKNLIRLAQTAKPTLMEDAFLPLQSVYCTLLSQDTEYATNCQATQTLLQTQKFVRPLSSRRAEHDKIRKMVKETWSRELKKMHESISNLRKARSLYYNRKQEYEKAYELAMKTESEMLSQSGSSGSGTISSKVDKRKKMVEETMNRASEAEMMYKECILEANNRQQDLDKIKGDLLSKVYEQIFLCDSTIKSVTVEYFNLLHTVTAPLPLRFMTLCETSKLYEPASQYAEFVRRLPNTSNPQTAEPFAFEPYVPVFLILSDDRKPSVHSSASYSSEILSQEGSPLCYDIHSQGSQNVAMKEWQCTEIGSDSDSSQSPESSPPTSPRGPITLEATTTNSMEDLLQGYSEESECSQHTKSSKTTDSSGGNVKQHYHHHHHHHHHLHGECSRTFGVKLEDHVKLYNTDVPLIVKKCLSEIEKKGITIKGIYRVSGVKSKVESLCKQFEADPEGVDLTEQHPNVITSVLKMYLRQLPEPLLTFDAYSSFIQVAKRDMVGNLSKEQTVQKLDELIQKLPIANRKTTALIIWHLRQVSEEANENQMNASNLGIVFGPTLLRPLEGTASLSSLVDTPHQTRAVELLITYADQLFGEKMETVLTSTPDSSSGKEKLERVPSLKPSRRDQSSESAAPEDSSTPESSVETSALPALVPDTPPLTTLDTQSPRSPIPPASVPSTTTTKKSEQKTVEQRFSQSPPRNIPEKSLQLTATKSLDSLAPSTASSSSTPAIAASTSATHSARSSKIPCEYGYVEIPASAPRHFKPPSIVTAKMCVKTTAPKPPSQPKYKEEQFESVPTLGGSTQRTSGHRNLTSTSSAPVVLTSVTPMGQDYGDVAKSSVHESVSSLTKKDAKSHITKGVLPSTQSASPSPELQSLIASSTSSDDREPRFV</sequence>
<evidence type="ECO:0000256" key="3">
    <source>
        <dbReference type="ARBA" id="ARBA00023054"/>
    </source>
</evidence>
<keyword evidence="2" id="KW-0479">Metal-binding</keyword>
<dbReference type="Pfam" id="PF22699">
    <property type="entry name" value="GMIP-like_FCH"/>
    <property type="match status" value="1"/>
</dbReference>
<keyword evidence="3 4" id="KW-0175">Coiled coil</keyword>
<dbReference type="InterPro" id="IPR001060">
    <property type="entry name" value="FCH_dom"/>
</dbReference>
<dbReference type="InterPro" id="IPR054713">
    <property type="entry name" value="GMIP/FCHO2-like_FCH"/>
</dbReference>
<dbReference type="OrthoDB" id="79452at2759"/>
<gene>
    <name evidence="8" type="ORF">SPHA_78908</name>
</gene>
<feature type="compositionally biased region" description="Low complexity" evidence="5">
    <location>
        <begin position="731"/>
        <end position="747"/>
    </location>
</feature>
<keyword evidence="2" id="KW-0863">Zinc-finger</keyword>
<feature type="compositionally biased region" description="Polar residues" evidence="5">
    <location>
        <begin position="883"/>
        <end position="910"/>
    </location>
</feature>
<protein>
    <submittedName>
        <fullName evidence="8">ARHGAP29_45</fullName>
    </submittedName>
</protein>
<feature type="compositionally biased region" description="Basic residues" evidence="5">
    <location>
        <begin position="460"/>
        <end position="471"/>
    </location>
</feature>
<dbReference type="SMART" id="SM00324">
    <property type="entry name" value="RhoGAP"/>
    <property type="match status" value="1"/>
</dbReference>
<dbReference type="PANTHER" id="PTHR15228:SF25">
    <property type="entry name" value="F-BAR DOMAIN-CONTAINING PROTEIN"/>
    <property type="match status" value="1"/>
</dbReference>
<evidence type="ECO:0000259" key="7">
    <source>
        <dbReference type="PROSITE" id="PS51741"/>
    </source>
</evidence>
<dbReference type="Pfam" id="PF00620">
    <property type="entry name" value="RhoGAP"/>
    <property type="match status" value="1"/>
</dbReference>
<dbReference type="Gene3D" id="1.20.1270.60">
    <property type="entry name" value="Arfaptin homology (AH) domain/BAR domain"/>
    <property type="match status" value="1"/>
</dbReference>
<feature type="region of interest" description="Disordered" evidence="5">
    <location>
        <begin position="860"/>
        <end position="974"/>
    </location>
</feature>
<feature type="compositionally biased region" description="Polar residues" evidence="5">
    <location>
        <begin position="719"/>
        <end position="729"/>
    </location>
</feature>
<dbReference type="Gene3D" id="1.10.555.10">
    <property type="entry name" value="Rho GTPase activation protein"/>
    <property type="match status" value="1"/>
</dbReference>
<keyword evidence="1" id="KW-0343">GTPase activation</keyword>
<dbReference type="InterPro" id="IPR051025">
    <property type="entry name" value="RhoGAP"/>
</dbReference>
<feature type="compositionally biased region" description="Basic and acidic residues" evidence="5">
    <location>
        <begin position="692"/>
        <end position="711"/>
    </location>
</feature>
<dbReference type="GO" id="GO:0007165">
    <property type="term" value="P:signal transduction"/>
    <property type="evidence" value="ECO:0007669"/>
    <property type="project" value="InterPro"/>
</dbReference>
<proteinExistence type="predicted"/>
<evidence type="ECO:0000256" key="5">
    <source>
        <dbReference type="SAM" id="MobiDB-lite"/>
    </source>
</evidence>
<feature type="compositionally biased region" description="Polar residues" evidence="5">
    <location>
        <begin position="945"/>
        <end position="965"/>
    </location>
</feature>
<evidence type="ECO:0000256" key="4">
    <source>
        <dbReference type="PROSITE-ProRule" id="PRU01077"/>
    </source>
</evidence>
<organism evidence="8 9">
    <name type="scientific">Acanthosepion pharaonis</name>
    <name type="common">Pharaoh cuttlefish</name>
    <name type="synonym">Sepia pharaonis</name>
    <dbReference type="NCBI Taxonomy" id="158019"/>
    <lineage>
        <taxon>Eukaryota</taxon>
        <taxon>Metazoa</taxon>
        <taxon>Spiralia</taxon>
        <taxon>Lophotrochozoa</taxon>
        <taxon>Mollusca</taxon>
        <taxon>Cephalopoda</taxon>
        <taxon>Coleoidea</taxon>
        <taxon>Decapodiformes</taxon>
        <taxon>Sepiida</taxon>
        <taxon>Sepiina</taxon>
        <taxon>Sepiidae</taxon>
        <taxon>Acanthosepion</taxon>
    </lineage>
</organism>
<evidence type="ECO:0000313" key="9">
    <source>
        <dbReference type="Proteomes" id="UP000597762"/>
    </source>
</evidence>
<keyword evidence="9" id="KW-1185">Reference proteome</keyword>
<evidence type="ECO:0000256" key="1">
    <source>
        <dbReference type="ARBA" id="ARBA00022468"/>
    </source>
</evidence>
<dbReference type="Proteomes" id="UP000597762">
    <property type="component" value="Unassembled WGS sequence"/>
</dbReference>
<dbReference type="AlphaFoldDB" id="A0A812EMV5"/>
<feature type="domain" description="F-BAR" evidence="7">
    <location>
        <begin position="45"/>
        <end position="316"/>
    </location>
</feature>
<feature type="domain" description="Rho-GAP" evidence="6">
    <location>
        <begin position="482"/>
        <end position="676"/>
    </location>
</feature>
<dbReference type="SUPFAM" id="SSF103657">
    <property type="entry name" value="BAR/IMD domain-like"/>
    <property type="match status" value="1"/>
</dbReference>
<feature type="compositionally biased region" description="Low complexity" evidence="5">
    <location>
        <begin position="797"/>
        <end position="827"/>
    </location>
</feature>
<comment type="caution">
    <text evidence="8">The sequence shown here is derived from an EMBL/GenBank/DDBJ whole genome shotgun (WGS) entry which is preliminary data.</text>
</comment>
<dbReference type="SMART" id="SM00055">
    <property type="entry name" value="FCH"/>
    <property type="match status" value="1"/>
</dbReference>
<keyword evidence="2" id="KW-0862">Zinc</keyword>
<dbReference type="InterPro" id="IPR008936">
    <property type="entry name" value="Rho_GTPase_activation_prot"/>
</dbReference>
<feature type="region of interest" description="Disordered" evidence="5">
    <location>
        <begin position="684"/>
        <end position="828"/>
    </location>
</feature>
<dbReference type="InterPro" id="IPR000198">
    <property type="entry name" value="RhoGAP_dom"/>
</dbReference>
<name>A0A812EMV5_ACAPH</name>
<accession>A0A812EMV5</accession>